<protein>
    <submittedName>
        <fullName evidence="1">Uncharacterized protein</fullName>
    </submittedName>
</protein>
<evidence type="ECO:0000313" key="2">
    <source>
        <dbReference type="Proteomes" id="UP000219259"/>
    </source>
</evidence>
<sequence length="62" mass="7282">MLKESISYYFLPLHRIIAVFANATNKKMNIEKKTLFSIRNWILRTNKPVWGYSSVKGLTCVF</sequence>
<organism evidence="1 2">
    <name type="scientific">Tannerella forsythia</name>
    <name type="common">Bacteroides forsythus</name>
    <dbReference type="NCBI Taxonomy" id="28112"/>
    <lineage>
        <taxon>Bacteria</taxon>
        <taxon>Pseudomonadati</taxon>
        <taxon>Bacteroidota</taxon>
        <taxon>Bacteroidia</taxon>
        <taxon>Bacteroidales</taxon>
        <taxon>Tannerellaceae</taxon>
        <taxon>Tannerella</taxon>
    </lineage>
</organism>
<comment type="caution">
    <text evidence="1">The sequence shown here is derived from an EMBL/GenBank/DDBJ whole genome shotgun (WGS) entry which is preliminary data.</text>
</comment>
<reference evidence="1 2" key="1">
    <citation type="submission" date="2017-09" db="EMBL/GenBank/DDBJ databases">
        <title>Phase variable restriction modification systems are present in the genome sequences of periodontal pathogens Prevotella intermedia, Tannerella forsythia and Porphyromonas gingivalis.</title>
        <authorList>
            <person name="Haigh R.D."/>
            <person name="Crawford L."/>
            <person name="Ralph J."/>
            <person name="Wanford J."/>
            <person name="Vartoukian S.R."/>
            <person name="Hijazib K."/>
            <person name="Wade W."/>
            <person name="Oggioni M.R."/>
        </authorList>
    </citation>
    <scope>NUCLEOTIDE SEQUENCE [LARGE SCALE GENOMIC DNA]</scope>
    <source>
        <strain evidence="1 2">WW11663</strain>
    </source>
</reference>
<gene>
    <name evidence="1" type="ORF">CLI86_00595</name>
</gene>
<accession>A0A2A6EBR4</accession>
<dbReference type="EMBL" id="NSLJ01000001">
    <property type="protein sequence ID" value="PDP45165.1"/>
    <property type="molecule type" value="Genomic_DNA"/>
</dbReference>
<proteinExistence type="predicted"/>
<evidence type="ECO:0000313" key="1">
    <source>
        <dbReference type="EMBL" id="PDP45165.1"/>
    </source>
</evidence>
<name>A0A2A6EBR4_TANFO</name>
<dbReference type="AlphaFoldDB" id="A0A2A6EBR4"/>
<dbReference type="Proteomes" id="UP000219259">
    <property type="component" value="Unassembled WGS sequence"/>
</dbReference>